<feature type="binding site" evidence="7">
    <location>
        <position position="125"/>
    </location>
    <ligand>
        <name>Zn(2+)</name>
        <dbReference type="ChEBI" id="CHEBI:29105"/>
        <label>2</label>
    </ligand>
</feature>
<evidence type="ECO:0000256" key="6">
    <source>
        <dbReference type="ARBA" id="ARBA00023211"/>
    </source>
</evidence>
<comment type="cofactor">
    <cofactor evidence="1">
        <name>Mn(2+)</name>
        <dbReference type="ChEBI" id="CHEBI:29035"/>
    </cofactor>
</comment>
<dbReference type="PIRSF" id="PIRSF001235">
    <property type="entry name" value="Amidase_carbamoylase"/>
    <property type="match status" value="1"/>
</dbReference>
<dbReference type="RefSeq" id="WP_109365676.1">
    <property type="nucleotide sequence ID" value="NZ_OOFM01000001.1"/>
</dbReference>
<evidence type="ECO:0000313" key="9">
    <source>
        <dbReference type="Proteomes" id="UP000246073"/>
    </source>
</evidence>
<reference evidence="9" key="1">
    <citation type="submission" date="2017-12" db="EMBL/GenBank/DDBJ databases">
        <authorList>
            <person name="Diaz M."/>
        </authorList>
    </citation>
    <scope>NUCLEOTIDE SEQUENCE [LARGE SCALE GENOMIC DNA]</scope>
    <source>
        <strain evidence="9">FI11154</strain>
    </source>
</reference>
<sequence>MPAIIIKPDRLLADLHRLRTFGAYKTGVHRPTFSPEDMAARRWLVARMQEAGLSSRMDGIGNIVGENTSARRRLLVGSHSDSQNHAGWLDGAMGVIYGLEIARAFVEAGTPGGAGVDAAVFADEEAHFASFLGSRSAIGALDEDEIDIARNLTTGETLREALADAGLAHLDRRAIDPSRYLGYLEAHIEQGDDLEARGLKLGVVTCIVGIHQYRVRFSGESNHAGTTRMAVRRDAGVTLVSFAHAIDERFRQLAAERTVWTVGNIRLDPGQVSIIPNHAEMLLQVRDADPAVLARMRVALEDLVAITRKTGPCEVELELLAESEPHEMNSNFQDTLESVASRMAPRQWQRMPSGAGHDAQILARIMPAGMLFVPSIGGVSHHVDEDTQEDDIVLGCEVLAAGCCQILETNGEAT</sequence>
<dbReference type="EMBL" id="OOFM01000001">
    <property type="protein sequence ID" value="SPL61401.1"/>
    <property type="molecule type" value="Genomic_DNA"/>
</dbReference>
<name>A0A2P9HBC6_9HYPH</name>
<evidence type="ECO:0000256" key="7">
    <source>
        <dbReference type="PIRSR" id="PIRSR001235-1"/>
    </source>
</evidence>
<feature type="binding site" evidence="7">
    <location>
        <position position="187"/>
    </location>
    <ligand>
        <name>Zn(2+)</name>
        <dbReference type="ChEBI" id="CHEBI:29105"/>
        <label>1</label>
    </ligand>
</feature>
<dbReference type="InterPro" id="IPR002933">
    <property type="entry name" value="Peptidase_M20"/>
</dbReference>
<dbReference type="GO" id="GO:0016813">
    <property type="term" value="F:hydrolase activity, acting on carbon-nitrogen (but not peptide) bonds, in linear amidines"/>
    <property type="evidence" value="ECO:0007669"/>
    <property type="project" value="InterPro"/>
</dbReference>
<evidence type="ECO:0000256" key="1">
    <source>
        <dbReference type="ARBA" id="ARBA00001936"/>
    </source>
</evidence>
<dbReference type="PANTHER" id="PTHR32494:SF19">
    <property type="entry name" value="ALLANTOATE DEIMINASE-RELATED"/>
    <property type="match status" value="1"/>
</dbReference>
<dbReference type="Gene3D" id="3.40.630.10">
    <property type="entry name" value="Zn peptidases"/>
    <property type="match status" value="1"/>
</dbReference>
<dbReference type="InterPro" id="IPR036264">
    <property type="entry name" value="Bact_exopeptidase_dim_dom"/>
</dbReference>
<organism evidence="8 9">
    <name type="scientific">Ochrobactrum soli</name>
    <dbReference type="NCBI Taxonomy" id="2448455"/>
    <lineage>
        <taxon>Bacteria</taxon>
        <taxon>Pseudomonadati</taxon>
        <taxon>Pseudomonadota</taxon>
        <taxon>Alphaproteobacteria</taxon>
        <taxon>Hyphomicrobiales</taxon>
        <taxon>Brucellaceae</taxon>
        <taxon>Brucella/Ochrobactrum group</taxon>
        <taxon>Ochrobactrum</taxon>
    </lineage>
</organism>
<keyword evidence="7" id="KW-0862">Zinc</keyword>
<comment type="similarity">
    <text evidence="2">Belongs to the peptidase M20 family.</text>
</comment>
<dbReference type="SUPFAM" id="SSF53187">
    <property type="entry name" value="Zn-dependent exopeptidases"/>
    <property type="match status" value="1"/>
</dbReference>
<feature type="binding site" evidence="7">
    <location>
        <position position="381"/>
    </location>
    <ligand>
        <name>Zn(2+)</name>
        <dbReference type="ChEBI" id="CHEBI:29105"/>
        <label>2</label>
    </ligand>
</feature>
<feature type="binding site" evidence="7">
    <location>
        <position position="90"/>
    </location>
    <ligand>
        <name>Zn(2+)</name>
        <dbReference type="ChEBI" id="CHEBI:29105"/>
        <label>2</label>
    </ligand>
</feature>
<dbReference type="NCBIfam" id="TIGR01879">
    <property type="entry name" value="hydantase"/>
    <property type="match status" value="1"/>
</dbReference>
<keyword evidence="4 7" id="KW-0479">Metal-binding</keyword>
<feature type="binding site" evidence="7">
    <location>
        <position position="90"/>
    </location>
    <ligand>
        <name>Zn(2+)</name>
        <dbReference type="ChEBI" id="CHEBI:29105"/>
        <label>1</label>
    </ligand>
</feature>
<evidence type="ECO:0000256" key="4">
    <source>
        <dbReference type="ARBA" id="ARBA00022723"/>
    </source>
</evidence>
<dbReference type="PANTHER" id="PTHR32494">
    <property type="entry name" value="ALLANTOATE DEIMINASE-RELATED"/>
    <property type="match status" value="1"/>
</dbReference>
<protein>
    <submittedName>
        <fullName evidence="8">Acetylornithine deacetylase/Succinyl-diaminopimelate desuccinylase and related deacylases</fullName>
    </submittedName>
</protein>
<evidence type="ECO:0000256" key="2">
    <source>
        <dbReference type="ARBA" id="ARBA00006153"/>
    </source>
</evidence>
<dbReference type="Proteomes" id="UP000246073">
    <property type="component" value="Unassembled WGS sequence"/>
</dbReference>
<dbReference type="Pfam" id="PF01546">
    <property type="entry name" value="Peptidase_M20"/>
    <property type="match status" value="1"/>
</dbReference>
<gene>
    <name evidence="8" type="ORF">OHAE_4193</name>
</gene>
<proteinExistence type="inferred from homology"/>
<dbReference type="Gene3D" id="3.30.70.360">
    <property type="match status" value="1"/>
</dbReference>
<evidence type="ECO:0000256" key="3">
    <source>
        <dbReference type="ARBA" id="ARBA00011738"/>
    </source>
</evidence>
<evidence type="ECO:0000313" key="8">
    <source>
        <dbReference type="EMBL" id="SPL61401.1"/>
    </source>
</evidence>
<dbReference type="CDD" id="cd03884">
    <property type="entry name" value="M20_bAS"/>
    <property type="match status" value="1"/>
</dbReference>
<dbReference type="InterPro" id="IPR010158">
    <property type="entry name" value="Amidase_Cbmase"/>
</dbReference>
<keyword evidence="5" id="KW-0378">Hydrolase</keyword>
<accession>A0A2P9HBC6</accession>
<keyword evidence="6" id="KW-0464">Manganese</keyword>
<dbReference type="GO" id="GO:0046872">
    <property type="term" value="F:metal ion binding"/>
    <property type="evidence" value="ECO:0007669"/>
    <property type="project" value="UniProtKB-KW"/>
</dbReference>
<feature type="binding site" evidence="7">
    <location>
        <position position="79"/>
    </location>
    <ligand>
        <name>Zn(2+)</name>
        <dbReference type="ChEBI" id="CHEBI:29105"/>
        <label>1</label>
    </ligand>
</feature>
<evidence type="ECO:0000256" key="5">
    <source>
        <dbReference type="ARBA" id="ARBA00022801"/>
    </source>
</evidence>
<dbReference type="AlphaFoldDB" id="A0A2P9HBC6"/>
<comment type="subunit">
    <text evidence="3">Homodimer.</text>
</comment>
<dbReference type="SUPFAM" id="SSF55031">
    <property type="entry name" value="Bacterial exopeptidase dimerisation domain"/>
    <property type="match status" value="1"/>
</dbReference>
<comment type="cofactor">
    <cofactor evidence="7">
        <name>Zn(2+)</name>
        <dbReference type="ChEBI" id="CHEBI:29105"/>
    </cofactor>
    <text evidence="7">Binds 2 Zn(2+) ions per subunit.</text>
</comment>